<proteinExistence type="predicted"/>
<protein>
    <submittedName>
        <fullName evidence="1">Uncharacterized protein</fullName>
    </submittedName>
</protein>
<comment type="caution">
    <text evidence="1">The sequence shown here is derived from an EMBL/GenBank/DDBJ whole genome shotgun (WGS) entry which is preliminary data.</text>
</comment>
<evidence type="ECO:0000313" key="1">
    <source>
        <dbReference type="EMBL" id="KAI3765998.1"/>
    </source>
</evidence>
<sequence>MSLNLTSLFITLNNIYESKEKTENGEPDWYGVLGLKKPATLEKICEKYCKLRQTIEEVRNEVIGAEGALQILSEAFCMLTQTFWTKCSSCQFQFQYSNFRINEELVCINCRKHFLAVPLTFGNHPLYQKTMPYFTPAQQGDGAVLALTRVENDVVREPSKHEIRVMLMHKARAEILKQLYG</sequence>
<accession>A0ACB9F3T7</accession>
<reference evidence="2" key="1">
    <citation type="journal article" date="2022" name="Mol. Ecol. Resour.">
        <title>The genomes of chicory, endive, great burdock and yacon provide insights into Asteraceae palaeo-polyploidization history and plant inulin production.</title>
        <authorList>
            <person name="Fan W."/>
            <person name="Wang S."/>
            <person name="Wang H."/>
            <person name="Wang A."/>
            <person name="Jiang F."/>
            <person name="Liu H."/>
            <person name="Zhao H."/>
            <person name="Xu D."/>
            <person name="Zhang Y."/>
        </authorList>
    </citation>
    <scope>NUCLEOTIDE SEQUENCE [LARGE SCALE GENOMIC DNA]</scope>
    <source>
        <strain evidence="2">cv. Punajuju</strain>
    </source>
</reference>
<gene>
    <name evidence="1" type="ORF">L2E82_16046</name>
</gene>
<dbReference type="EMBL" id="CM042011">
    <property type="protein sequence ID" value="KAI3765998.1"/>
    <property type="molecule type" value="Genomic_DNA"/>
</dbReference>
<evidence type="ECO:0000313" key="2">
    <source>
        <dbReference type="Proteomes" id="UP001055811"/>
    </source>
</evidence>
<name>A0ACB9F3T7_CICIN</name>
<reference evidence="1 2" key="2">
    <citation type="journal article" date="2022" name="Mol. Ecol. Resour.">
        <title>The genomes of chicory, endive, great burdock and yacon provide insights into Asteraceae paleo-polyploidization history and plant inulin production.</title>
        <authorList>
            <person name="Fan W."/>
            <person name="Wang S."/>
            <person name="Wang H."/>
            <person name="Wang A."/>
            <person name="Jiang F."/>
            <person name="Liu H."/>
            <person name="Zhao H."/>
            <person name="Xu D."/>
            <person name="Zhang Y."/>
        </authorList>
    </citation>
    <scope>NUCLEOTIDE SEQUENCE [LARGE SCALE GENOMIC DNA]</scope>
    <source>
        <strain evidence="2">cv. Punajuju</strain>
        <tissue evidence="1">Leaves</tissue>
    </source>
</reference>
<organism evidence="1 2">
    <name type="scientific">Cichorium intybus</name>
    <name type="common">Chicory</name>
    <dbReference type="NCBI Taxonomy" id="13427"/>
    <lineage>
        <taxon>Eukaryota</taxon>
        <taxon>Viridiplantae</taxon>
        <taxon>Streptophyta</taxon>
        <taxon>Embryophyta</taxon>
        <taxon>Tracheophyta</taxon>
        <taxon>Spermatophyta</taxon>
        <taxon>Magnoliopsida</taxon>
        <taxon>eudicotyledons</taxon>
        <taxon>Gunneridae</taxon>
        <taxon>Pentapetalae</taxon>
        <taxon>asterids</taxon>
        <taxon>campanulids</taxon>
        <taxon>Asterales</taxon>
        <taxon>Asteraceae</taxon>
        <taxon>Cichorioideae</taxon>
        <taxon>Cichorieae</taxon>
        <taxon>Cichoriinae</taxon>
        <taxon>Cichorium</taxon>
    </lineage>
</organism>
<dbReference type="Proteomes" id="UP001055811">
    <property type="component" value="Linkage Group LG03"/>
</dbReference>
<keyword evidence="2" id="KW-1185">Reference proteome</keyword>